<protein>
    <submittedName>
        <fullName evidence="1">Uncharacterized protein</fullName>
    </submittedName>
</protein>
<evidence type="ECO:0000313" key="1">
    <source>
        <dbReference type="EMBL" id="CAG6609948.1"/>
    </source>
</evidence>
<name>A0A8D8LNW4_9HEMI</name>
<reference evidence="1" key="1">
    <citation type="submission" date="2021-05" db="EMBL/GenBank/DDBJ databases">
        <authorList>
            <person name="Alioto T."/>
            <person name="Alioto T."/>
            <person name="Gomez Garrido J."/>
        </authorList>
    </citation>
    <scope>NUCLEOTIDE SEQUENCE</scope>
</reference>
<proteinExistence type="predicted"/>
<dbReference type="AlphaFoldDB" id="A0A8D8LNW4"/>
<dbReference type="EMBL" id="HBUF01016615">
    <property type="protein sequence ID" value="CAG6609948.1"/>
    <property type="molecule type" value="Transcribed_RNA"/>
</dbReference>
<sequence>MFDGDHIVVIRNRGSIVMCQFEICGVFEPRLEVVGTLDQVQSVLVLVKNGCDGVVLSAASKRFFYRHINLYRSLIVFIQLQFVHHVKLNHCFAVNRDNFPDWGCVDGLNHAAEYNGIRCNCGLTLDRFPVRILGGHGDGYFRVLERRMLGDIDVHFKLGKNIFGHGELLGELLIQHVDGDVPVTQHRLFGELQISGEYTTSGEGTGPLLDTVTFAIRDINLQSSRHARFQMRIEYNGAESNQVPWLVDGFV</sequence>
<dbReference type="EMBL" id="HBUF01016611">
    <property type="protein sequence ID" value="CAG6609922.1"/>
    <property type="molecule type" value="Transcribed_RNA"/>
</dbReference>
<organism evidence="1">
    <name type="scientific">Cacopsylla melanoneura</name>
    <dbReference type="NCBI Taxonomy" id="428564"/>
    <lineage>
        <taxon>Eukaryota</taxon>
        <taxon>Metazoa</taxon>
        <taxon>Ecdysozoa</taxon>
        <taxon>Arthropoda</taxon>
        <taxon>Hexapoda</taxon>
        <taxon>Insecta</taxon>
        <taxon>Pterygota</taxon>
        <taxon>Neoptera</taxon>
        <taxon>Paraneoptera</taxon>
        <taxon>Hemiptera</taxon>
        <taxon>Sternorrhyncha</taxon>
        <taxon>Psylloidea</taxon>
        <taxon>Psyllidae</taxon>
        <taxon>Psyllinae</taxon>
        <taxon>Cacopsylla</taxon>
    </lineage>
</organism>
<accession>A0A8D8LNW4</accession>